<evidence type="ECO:0000256" key="1">
    <source>
        <dbReference type="SAM" id="MobiDB-lite"/>
    </source>
</evidence>
<organism evidence="2 3">
    <name type="scientific">Sphaeroforma arctica JP610</name>
    <dbReference type="NCBI Taxonomy" id="667725"/>
    <lineage>
        <taxon>Eukaryota</taxon>
        <taxon>Ichthyosporea</taxon>
        <taxon>Ichthyophonida</taxon>
        <taxon>Sphaeroforma</taxon>
    </lineage>
</organism>
<gene>
    <name evidence="2" type="ORF">SARC_16857</name>
</gene>
<dbReference type="EMBL" id="KQ250673">
    <property type="protein sequence ID" value="KNC70613.1"/>
    <property type="molecule type" value="Genomic_DNA"/>
</dbReference>
<sequence>MDNLEIDPSAAIAEEENPEPPQPGNKKFVSPYLDAQLMHDAEAMAAASPKTKKKKKFFSG</sequence>
<name>A0A0L0F366_9EUKA</name>
<dbReference type="GeneID" id="25917361"/>
<evidence type="ECO:0000313" key="2">
    <source>
        <dbReference type="EMBL" id="KNC70613.1"/>
    </source>
</evidence>
<evidence type="ECO:0000313" key="3">
    <source>
        <dbReference type="Proteomes" id="UP000054560"/>
    </source>
</evidence>
<dbReference type="AlphaFoldDB" id="A0A0L0F366"/>
<feature type="non-terminal residue" evidence="2">
    <location>
        <position position="60"/>
    </location>
</feature>
<reference evidence="2 3" key="1">
    <citation type="submission" date="2011-02" db="EMBL/GenBank/DDBJ databases">
        <title>The Genome Sequence of Sphaeroforma arctica JP610.</title>
        <authorList>
            <consortium name="The Broad Institute Genome Sequencing Platform"/>
            <person name="Russ C."/>
            <person name="Cuomo C."/>
            <person name="Young S.K."/>
            <person name="Zeng Q."/>
            <person name="Gargeya S."/>
            <person name="Alvarado L."/>
            <person name="Berlin A."/>
            <person name="Chapman S.B."/>
            <person name="Chen Z."/>
            <person name="Freedman E."/>
            <person name="Gellesch M."/>
            <person name="Goldberg J."/>
            <person name="Griggs A."/>
            <person name="Gujja S."/>
            <person name="Heilman E."/>
            <person name="Heiman D."/>
            <person name="Howarth C."/>
            <person name="Mehta T."/>
            <person name="Neiman D."/>
            <person name="Pearson M."/>
            <person name="Roberts A."/>
            <person name="Saif S."/>
            <person name="Shea T."/>
            <person name="Shenoy N."/>
            <person name="Sisk P."/>
            <person name="Stolte C."/>
            <person name="Sykes S."/>
            <person name="White J."/>
            <person name="Yandava C."/>
            <person name="Burger G."/>
            <person name="Gray M.W."/>
            <person name="Holland P.W.H."/>
            <person name="King N."/>
            <person name="Lang F.B.F."/>
            <person name="Roger A.J."/>
            <person name="Ruiz-Trillo I."/>
            <person name="Haas B."/>
            <person name="Nusbaum C."/>
            <person name="Birren B."/>
        </authorList>
    </citation>
    <scope>NUCLEOTIDE SEQUENCE [LARGE SCALE GENOMIC DNA]</scope>
    <source>
        <strain evidence="2 3">JP610</strain>
    </source>
</reference>
<protein>
    <submittedName>
        <fullName evidence="2">Uncharacterized protein</fullName>
    </submittedName>
</protein>
<feature type="region of interest" description="Disordered" evidence="1">
    <location>
        <begin position="1"/>
        <end position="29"/>
    </location>
</feature>
<keyword evidence="3" id="KW-1185">Reference proteome</keyword>
<accession>A0A0L0F366</accession>
<dbReference type="RefSeq" id="XP_014144515.1">
    <property type="nucleotide sequence ID" value="XM_014289040.1"/>
</dbReference>
<dbReference type="Proteomes" id="UP000054560">
    <property type="component" value="Unassembled WGS sequence"/>
</dbReference>
<proteinExistence type="predicted"/>